<dbReference type="PANTHER" id="PTHR10509:SF82">
    <property type="entry name" value="CAFFEOYL-COA O-METHYLTRANSFERASE-LIKE"/>
    <property type="match status" value="1"/>
</dbReference>
<dbReference type="PANTHER" id="PTHR10509">
    <property type="entry name" value="O-METHYLTRANSFERASE-RELATED"/>
    <property type="match status" value="1"/>
</dbReference>
<accession>A0AA88W0K6</accession>
<dbReference type="EMBL" id="JAVXUP010000936">
    <property type="protein sequence ID" value="KAK3018432.1"/>
    <property type="molecule type" value="Genomic_DNA"/>
</dbReference>
<keyword evidence="4" id="KW-0438">Lignin biosynthesis</keyword>
<dbReference type="Proteomes" id="UP001188597">
    <property type="component" value="Unassembled WGS sequence"/>
</dbReference>
<keyword evidence="2" id="KW-0808">Transferase</keyword>
<dbReference type="GO" id="GO:0008757">
    <property type="term" value="F:S-adenosylmethionine-dependent methyltransferase activity"/>
    <property type="evidence" value="ECO:0007669"/>
    <property type="project" value="TreeGrafter"/>
</dbReference>
<dbReference type="GO" id="GO:0009809">
    <property type="term" value="P:lignin biosynthetic process"/>
    <property type="evidence" value="ECO:0007669"/>
    <property type="project" value="UniProtKB-KW"/>
</dbReference>
<keyword evidence="3" id="KW-0949">S-adenosyl-L-methionine</keyword>
<evidence type="ECO:0000256" key="2">
    <source>
        <dbReference type="ARBA" id="ARBA00022679"/>
    </source>
</evidence>
<protein>
    <recommendedName>
        <fullName evidence="8">Caffeoyl-CoA O-methyltransferase</fullName>
    </recommendedName>
</protein>
<dbReference type="InterPro" id="IPR029063">
    <property type="entry name" value="SAM-dependent_MTases_sf"/>
</dbReference>
<dbReference type="SUPFAM" id="SSF53335">
    <property type="entry name" value="S-adenosyl-L-methionine-dependent methyltransferases"/>
    <property type="match status" value="2"/>
</dbReference>
<keyword evidence="7" id="KW-1185">Reference proteome</keyword>
<dbReference type="InterPro" id="IPR050362">
    <property type="entry name" value="Cation-dep_OMT"/>
</dbReference>
<evidence type="ECO:0008006" key="8">
    <source>
        <dbReference type="Google" id="ProtNLM"/>
    </source>
</evidence>
<dbReference type="InterPro" id="IPR002935">
    <property type="entry name" value="SAM_O-MeTrfase"/>
</dbReference>
<evidence type="ECO:0000313" key="6">
    <source>
        <dbReference type="EMBL" id="KAK3018432.1"/>
    </source>
</evidence>
<evidence type="ECO:0000256" key="3">
    <source>
        <dbReference type="ARBA" id="ARBA00022691"/>
    </source>
</evidence>
<dbReference type="PROSITE" id="PS51682">
    <property type="entry name" value="SAM_OMT_I"/>
    <property type="match status" value="2"/>
</dbReference>
<keyword evidence="1" id="KW-0489">Methyltransferase</keyword>
<evidence type="ECO:0000313" key="7">
    <source>
        <dbReference type="Proteomes" id="UP001188597"/>
    </source>
</evidence>
<dbReference type="GO" id="GO:0032259">
    <property type="term" value="P:methylation"/>
    <property type="evidence" value="ECO:0007669"/>
    <property type="project" value="UniProtKB-KW"/>
</dbReference>
<evidence type="ECO:0000256" key="4">
    <source>
        <dbReference type="ARBA" id="ARBA00022733"/>
    </source>
</evidence>
<dbReference type="Pfam" id="PF01596">
    <property type="entry name" value="Methyltransf_3"/>
    <property type="match status" value="2"/>
</dbReference>
<evidence type="ECO:0000256" key="1">
    <source>
        <dbReference type="ARBA" id="ARBA00022603"/>
    </source>
</evidence>
<evidence type="ECO:0000256" key="5">
    <source>
        <dbReference type="ARBA" id="ARBA00023453"/>
    </source>
</evidence>
<dbReference type="Gene3D" id="3.40.50.150">
    <property type="entry name" value="Vaccinia Virus protein VP39"/>
    <property type="match status" value="2"/>
</dbReference>
<comment type="similarity">
    <text evidence="5">Belongs to the class I-like SAM-binding methyltransferase superfamily. Cation-dependent O-methyltransferase family.</text>
</comment>
<dbReference type="AlphaFoldDB" id="A0AA88W0K6"/>
<name>A0AA88W0K6_9ASTE</name>
<organism evidence="6 7">
    <name type="scientific">Escallonia herrerae</name>
    <dbReference type="NCBI Taxonomy" id="1293975"/>
    <lineage>
        <taxon>Eukaryota</taxon>
        <taxon>Viridiplantae</taxon>
        <taxon>Streptophyta</taxon>
        <taxon>Embryophyta</taxon>
        <taxon>Tracheophyta</taxon>
        <taxon>Spermatophyta</taxon>
        <taxon>Magnoliopsida</taxon>
        <taxon>eudicotyledons</taxon>
        <taxon>Gunneridae</taxon>
        <taxon>Pentapetalae</taxon>
        <taxon>asterids</taxon>
        <taxon>campanulids</taxon>
        <taxon>Escalloniales</taxon>
        <taxon>Escalloniaceae</taxon>
        <taxon>Escallonia</taxon>
    </lineage>
</organism>
<dbReference type="GO" id="GO:0008171">
    <property type="term" value="F:O-methyltransferase activity"/>
    <property type="evidence" value="ECO:0007669"/>
    <property type="project" value="InterPro"/>
</dbReference>
<proteinExistence type="inferred from homology"/>
<gene>
    <name evidence="6" type="ORF">RJ639_004249</name>
</gene>
<reference evidence="6" key="1">
    <citation type="submission" date="2022-12" db="EMBL/GenBank/DDBJ databases">
        <title>Draft genome assemblies for two species of Escallonia (Escalloniales).</title>
        <authorList>
            <person name="Chanderbali A."/>
            <person name="Dervinis C."/>
            <person name="Anghel I."/>
            <person name="Soltis D."/>
            <person name="Soltis P."/>
            <person name="Zapata F."/>
        </authorList>
    </citation>
    <scope>NUCLEOTIDE SEQUENCE</scope>
    <source>
        <strain evidence="6">UCBG64.0493</strain>
        <tissue evidence="6">Leaf</tissue>
    </source>
</reference>
<sequence length="487" mass="54051">TAMEDKPKGAPRRCKGLLQSEELYKYILQTSVYPREPEPLKELRAVTACHPRITFGTGRICGTNLVEKGPCTREDNRPFFPISRAIMGTAPDAGQMMALLLKLVNAKRTIEVGVFTGYSLLLTALTIPDDGKIVAIDMNRDAYEMGLPVIKKAGVEHKINFVKSEALPVLDKLLEDHDNEGSFGYAFVDADKTNYLNYHERLLKLVKVGGLVVYDNTLWAGSVVKPEEHVAERMRADRHCIIEVNNSLAADPRIQISHASLAISTCAFNLVQYILETSVYPREPEPLKELRTLTACHPRAIMGTAPDAGQMTAMLLKLVNAKRTIEVGVFTGYSLLLTALTIPDDGKIVAIGMNRDTYEMGLPIIKKAGVEHKINFVNSKALPVLDKLLEDHDNEGSFDYAFVDADKTNYLNYHARLLKLVKVGGLVVYDNTLWAGSVVMPEEHVAERMRASRHCIIELNNSLAADPRIQISHAPLGDGITICRRIY</sequence>
<feature type="non-terminal residue" evidence="6">
    <location>
        <position position="1"/>
    </location>
</feature>
<comment type="caution">
    <text evidence="6">The sequence shown here is derived from an EMBL/GenBank/DDBJ whole genome shotgun (WGS) entry which is preliminary data.</text>
</comment>